<feature type="active site" evidence="4">
    <location>
        <position position="71"/>
    </location>
</feature>
<sequence>MQVLTQTELEELVNELSIQYFQKPFYDQVMFNHRLRTTGGRYIPNKRTIELNPKYMKELGKEEFIGIIKHELVHYHLHIAGKGYQHRDREFKQLLKQIGAPRHCTPLPSKQQTYRHQYQCKECGQVYHRMKRMNVSRYRCGKCNGKIKKVDNK</sequence>
<dbReference type="GO" id="GO:0006950">
    <property type="term" value="P:response to stress"/>
    <property type="evidence" value="ECO:0007669"/>
    <property type="project" value="UniProtKB-ARBA"/>
</dbReference>
<dbReference type="HAMAP" id="MF_00745">
    <property type="entry name" value="SprT_like"/>
    <property type="match status" value="1"/>
</dbReference>
<keyword evidence="1 4" id="KW-0963">Cytoplasm</keyword>
<dbReference type="Pfam" id="PF10263">
    <property type="entry name" value="SprT-like"/>
    <property type="match status" value="1"/>
</dbReference>
<dbReference type="Gene3D" id="3.30.2010.10">
    <property type="entry name" value="Metalloproteases ('zincins'), catalytic domain"/>
    <property type="match status" value="1"/>
</dbReference>
<proteinExistence type="inferred from homology"/>
<comment type="caution">
    <text evidence="6">The sequence shown here is derived from an EMBL/GenBank/DDBJ whole genome shotgun (WGS) entry which is preliminary data.</text>
</comment>
<evidence type="ECO:0000313" key="6">
    <source>
        <dbReference type="EMBL" id="ENH96402.1"/>
    </source>
</evidence>
<dbReference type="EMBL" id="APML01000046">
    <property type="protein sequence ID" value="ENH96402.1"/>
    <property type="molecule type" value="Genomic_DNA"/>
</dbReference>
<evidence type="ECO:0000256" key="4">
    <source>
        <dbReference type="HAMAP-Rule" id="MF_00745"/>
    </source>
</evidence>
<dbReference type="Proteomes" id="UP000012283">
    <property type="component" value="Unassembled WGS sequence"/>
</dbReference>
<dbReference type="PATRIC" id="fig|1308866.3.peg.2271"/>
<feature type="domain" description="SprT-like" evidence="5">
    <location>
        <begin position="7"/>
        <end position="150"/>
    </location>
</feature>
<dbReference type="STRING" id="1308866.J416_11200"/>
<feature type="binding site" evidence="4">
    <location>
        <position position="74"/>
    </location>
    <ligand>
        <name>Zn(2+)</name>
        <dbReference type="ChEBI" id="CHEBI:29105"/>
    </ligand>
</feature>
<dbReference type="AlphaFoldDB" id="N4WJQ2"/>
<accession>N4WJQ2</accession>
<dbReference type="RefSeq" id="WP_003470867.1">
    <property type="nucleotide sequence ID" value="NZ_APML01000046.1"/>
</dbReference>
<dbReference type="eggNOG" id="COG3091">
    <property type="taxonomic scope" value="Bacteria"/>
</dbReference>
<dbReference type="SMART" id="SM00731">
    <property type="entry name" value="SprT"/>
    <property type="match status" value="1"/>
</dbReference>
<evidence type="ECO:0000259" key="5">
    <source>
        <dbReference type="SMART" id="SM00731"/>
    </source>
</evidence>
<reference evidence="6 7" key="1">
    <citation type="submission" date="2013-03" db="EMBL/GenBank/DDBJ databases">
        <title>Draft genome sequence of Gracibacillus halophilus YIM-C55.5, a moderately halophilic and thermophilic organism from the Xiaochaidamu salt lake.</title>
        <authorList>
            <person name="Sugumar T."/>
            <person name="Polireddy D.R."/>
            <person name="Antony A."/>
            <person name="Madhava Y.R."/>
            <person name="Sivakumar N."/>
        </authorList>
    </citation>
    <scope>NUCLEOTIDE SEQUENCE [LARGE SCALE GENOMIC DNA]</scope>
    <source>
        <strain evidence="6 7">YIM-C55.5</strain>
    </source>
</reference>
<feature type="binding site" evidence="4">
    <location>
        <position position="70"/>
    </location>
    <ligand>
        <name>Zn(2+)</name>
        <dbReference type="ChEBI" id="CHEBI:29105"/>
    </ligand>
</feature>
<dbReference type="InterPro" id="IPR006640">
    <property type="entry name" value="SprT-like_domain"/>
</dbReference>
<evidence type="ECO:0000256" key="2">
    <source>
        <dbReference type="ARBA" id="ARBA00022723"/>
    </source>
</evidence>
<comment type="cofactor">
    <cofactor evidence="4">
        <name>Zn(2+)</name>
        <dbReference type="ChEBI" id="CHEBI:29105"/>
    </cofactor>
    <text evidence="4">Binds 1 zinc ion.</text>
</comment>
<dbReference type="InterPro" id="IPR023524">
    <property type="entry name" value="Uncharacterised_SprT-like"/>
</dbReference>
<gene>
    <name evidence="6" type="ORF">J416_11200</name>
</gene>
<dbReference type="NCBIfam" id="NF003339">
    <property type="entry name" value="PRK04351.1"/>
    <property type="match status" value="1"/>
</dbReference>
<keyword evidence="2 4" id="KW-0479">Metal-binding</keyword>
<comment type="similarity">
    <text evidence="4">Belongs to the SprT family.</text>
</comment>
<protein>
    <recommendedName>
        <fullName evidence="4">Protein SprT-like</fullName>
    </recommendedName>
</protein>
<keyword evidence="3 4" id="KW-0862">Zinc</keyword>
<evidence type="ECO:0000256" key="1">
    <source>
        <dbReference type="ARBA" id="ARBA00022490"/>
    </source>
</evidence>
<dbReference type="OrthoDB" id="9799909at2"/>
<name>N4WJQ2_9BACI</name>
<keyword evidence="7" id="KW-1185">Reference proteome</keyword>
<comment type="subcellular location">
    <subcellularLocation>
        <location evidence="4">Cytoplasm</location>
    </subcellularLocation>
</comment>
<dbReference type="GO" id="GO:0008270">
    <property type="term" value="F:zinc ion binding"/>
    <property type="evidence" value="ECO:0007669"/>
    <property type="project" value="UniProtKB-UniRule"/>
</dbReference>
<evidence type="ECO:0000256" key="3">
    <source>
        <dbReference type="ARBA" id="ARBA00022833"/>
    </source>
</evidence>
<organism evidence="6 7">
    <name type="scientific">Gracilibacillus halophilus YIM-C55.5</name>
    <dbReference type="NCBI Taxonomy" id="1308866"/>
    <lineage>
        <taxon>Bacteria</taxon>
        <taxon>Bacillati</taxon>
        <taxon>Bacillota</taxon>
        <taxon>Bacilli</taxon>
        <taxon>Bacillales</taxon>
        <taxon>Bacillaceae</taxon>
        <taxon>Gracilibacillus</taxon>
    </lineage>
</organism>
<evidence type="ECO:0000313" key="7">
    <source>
        <dbReference type="Proteomes" id="UP000012283"/>
    </source>
</evidence>
<dbReference type="GO" id="GO:0005737">
    <property type="term" value="C:cytoplasm"/>
    <property type="evidence" value="ECO:0007669"/>
    <property type="project" value="UniProtKB-SubCell"/>
</dbReference>